<dbReference type="InterPro" id="IPR024425">
    <property type="entry name" value="LiaF-like_C"/>
</dbReference>
<dbReference type="Proteomes" id="UP000320791">
    <property type="component" value="Unassembled WGS sequence"/>
</dbReference>
<reference evidence="2 3" key="1">
    <citation type="submission" date="2019-08" db="EMBL/GenBank/DDBJ databases">
        <authorList>
            <person name="Lei W."/>
        </authorList>
    </citation>
    <scope>NUCLEOTIDE SEQUENCE [LARGE SCALE GENOMIC DNA]</scope>
    <source>
        <strain evidence="2 3">CCUG 58627</strain>
    </source>
</reference>
<dbReference type="AlphaFoldDB" id="A0A5C5UGH0"/>
<evidence type="ECO:0000259" key="1">
    <source>
        <dbReference type="Pfam" id="PF09922"/>
    </source>
</evidence>
<dbReference type="Pfam" id="PF09922">
    <property type="entry name" value="LiaF-like_C"/>
    <property type="match status" value="1"/>
</dbReference>
<feature type="domain" description="Cell wall-active antibiotics response LiaF-like C-terminal" evidence="1">
    <location>
        <begin position="57"/>
        <end position="115"/>
    </location>
</feature>
<gene>
    <name evidence="2" type="ORF">FRX94_08225</name>
</gene>
<organism evidence="2 3">
    <name type="scientific">Corynebacterium canis</name>
    <dbReference type="NCBI Taxonomy" id="679663"/>
    <lineage>
        <taxon>Bacteria</taxon>
        <taxon>Bacillati</taxon>
        <taxon>Actinomycetota</taxon>
        <taxon>Actinomycetes</taxon>
        <taxon>Mycobacteriales</taxon>
        <taxon>Corynebacteriaceae</taxon>
        <taxon>Corynebacterium</taxon>
    </lineage>
</organism>
<evidence type="ECO:0000313" key="3">
    <source>
        <dbReference type="Proteomes" id="UP000320791"/>
    </source>
</evidence>
<keyword evidence="3" id="KW-1185">Reference proteome</keyword>
<sequence>MATKKHRRWPWALLGLFALFVSLLITTVGDGTYIVTDASDIDVRVTDQSNLEKSYMTDVGDITLDLSELNTLSQDTEVELMSNIGSINVTLPKKVTTIVRCDSNVGQVDCRDAAGDRSSPKLTLIVSTDTGQVTVK</sequence>
<dbReference type="RefSeq" id="WP_146324652.1">
    <property type="nucleotide sequence ID" value="NZ_BAABLR010000008.1"/>
</dbReference>
<name>A0A5C5UGH0_9CORY</name>
<evidence type="ECO:0000313" key="2">
    <source>
        <dbReference type="EMBL" id="TWT24445.1"/>
    </source>
</evidence>
<dbReference type="EMBL" id="VOHM01000017">
    <property type="protein sequence ID" value="TWT24445.1"/>
    <property type="molecule type" value="Genomic_DNA"/>
</dbReference>
<protein>
    <recommendedName>
        <fullName evidence="1">Cell wall-active antibiotics response LiaF-like C-terminal domain-containing protein</fullName>
    </recommendedName>
</protein>
<comment type="caution">
    <text evidence="2">The sequence shown here is derived from an EMBL/GenBank/DDBJ whole genome shotgun (WGS) entry which is preliminary data.</text>
</comment>
<dbReference type="OrthoDB" id="3208990at2"/>
<accession>A0A5C5UGH0</accession>
<proteinExistence type="predicted"/>